<dbReference type="AlphaFoldDB" id="A0A1B9NW58"/>
<dbReference type="Proteomes" id="UP000093523">
    <property type="component" value="Unassembled WGS sequence"/>
</dbReference>
<comment type="caution">
    <text evidence="1">The sequence shown here is derived from an EMBL/GenBank/DDBJ whole genome shotgun (WGS) entry which is preliminary data.</text>
</comment>
<evidence type="ECO:0000313" key="1">
    <source>
        <dbReference type="EMBL" id="OCH19276.1"/>
    </source>
</evidence>
<accession>A0A1B9NW58</accession>
<gene>
    <name evidence="1" type="ORF">A6E04_16775</name>
</gene>
<organism evidence="1 2">
    <name type="scientific">Aliivibrio logei</name>
    <name type="common">Vibrio logei</name>
    <dbReference type="NCBI Taxonomy" id="688"/>
    <lineage>
        <taxon>Bacteria</taxon>
        <taxon>Pseudomonadati</taxon>
        <taxon>Pseudomonadota</taxon>
        <taxon>Gammaproteobacteria</taxon>
        <taxon>Vibrionales</taxon>
        <taxon>Vibrionaceae</taxon>
        <taxon>Aliivibrio</taxon>
    </lineage>
</organism>
<dbReference type="EMBL" id="MAJU01000018">
    <property type="protein sequence ID" value="OCH19276.1"/>
    <property type="molecule type" value="Genomic_DNA"/>
</dbReference>
<sequence length="60" mass="6805">MATWDKTKYQVICDGCGKKYNVVKYDLPVREKGSFSCNGCGIELERWNGGVDYSFTEAKD</sequence>
<protein>
    <submittedName>
        <fullName evidence="1">Uncharacterized protein</fullName>
    </submittedName>
</protein>
<name>A0A1B9NW58_ALILO</name>
<proteinExistence type="predicted"/>
<evidence type="ECO:0000313" key="2">
    <source>
        <dbReference type="Proteomes" id="UP000093523"/>
    </source>
</evidence>
<dbReference type="RefSeq" id="WP_065611784.1">
    <property type="nucleotide sequence ID" value="NZ_CAWMPN010000018.1"/>
</dbReference>
<reference evidence="1 2" key="1">
    <citation type="submission" date="2016-06" db="EMBL/GenBank/DDBJ databases">
        <authorList>
            <person name="Kjaerup R.B."/>
            <person name="Dalgaard T.S."/>
            <person name="Juul-Madsen H.R."/>
        </authorList>
    </citation>
    <scope>NUCLEOTIDE SEQUENCE [LARGE SCALE GENOMIC DNA]</scope>
    <source>
        <strain evidence="1 2">1S159</strain>
    </source>
</reference>
<dbReference type="OrthoDB" id="9800417at2"/>